<sequence length="442" mass="48017">LGGFLFGFDIGVIGGCIAMDSFNDVFPIKGDELLTGFVVSSLTIGCFVGALLTSYLADRLGRKISCISGAAIFTLGALLQTVARQIEVLIAGRAIAGLSIGILSTVVPLYLSEVAPKEQRGRLVTAQQLTVTIGILISFLVNFGTSYLEGEQTFRIPFGIQMVFSVGMMGAMLFLPYSPRWLIAHGRTKEAETALRRVRDNVGTAIQDEIDEIQDSIRIEKEVGDSGWKGLLANGMWRRVAIGVLLQMFQQLTGINVVMYYSNLILESAGFSSLAVKLLGTALTGLVNVLMTLPGMYFIDRAGRRPLLLSGASIMGVALTILAVLVAVYEPTGFSNHAIPYVCLVMMCLFVAGFAYSWGPIGWVIPSEIYPLRIRAKAVALTTASNWLFNILIGLLSPLLMALIGWRFYLILAAFLVIMTAFVYFFVPETKGKSLEEIDALF</sequence>
<keyword evidence="3 7" id="KW-0813">Transport</keyword>
<comment type="subcellular location">
    <subcellularLocation>
        <location evidence="1">Membrane</location>
        <topology evidence="1">Multi-pass membrane protein</topology>
    </subcellularLocation>
</comment>
<dbReference type="InterPro" id="IPR005828">
    <property type="entry name" value="MFS_sugar_transport-like"/>
</dbReference>
<dbReference type="PANTHER" id="PTHR48022:SF2">
    <property type="entry name" value="PLASTIDIC GLUCOSE TRANSPORTER 4"/>
    <property type="match status" value="1"/>
</dbReference>
<dbReference type="OrthoDB" id="4142200at2759"/>
<feature type="transmembrane region" description="Helical" evidence="8">
    <location>
        <begin position="240"/>
        <end position="262"/>
    </location>
</feature>
<feature type="domain" description="Major facilitator superfamily (MFS) profile" evidence="9">
    <location>
        <begin position="1"/>
        <end position="431"/>
    </location>
</feature>
<accession>A0A4P9Z1K4</accession>
<gene>
    <name evidence="10" type="ORF">SYNPS1DRAFT_4721</name>
</gene>
<dbReference type="AlphaFoldDB" id="A0A4P9Z1K4"/>
<evidence type="ECO:0000256" key="8">
    <source>
        <dbReference type="SAM" id="Phobius"/>
    </source>
</evidence>
<dbReference type="NCBIfam" id="TIGR00879">
    <property type="entry name" value="SP"/>
    <property type="match status" value="1"/>
</dbReference>
<evidence type="ECO:0000256" key="6">
    <source>
        <dbReference type="ARBA" id="ARBA00023136"/>
    </source>
</evidence>
<dbReference type="PANTHER" id="PTHR48022">
    <property type="entry name" value="PLASTIDIC GLUCOSE TRANSPORTER 4"/>
    <property type="match status" value="1"/>
</dbReference>
<dbReference type="PROSITE" id="PS50850">
    <property type="entry name" value="MFS"/>
    <property type="match status" value="1"/>
</dbReference>
<dbReference type="InterPro" id="IPR036259">
    <property type="entry name" value="MFS_trans_sf"/>
</dbReference>
<feature type="transmembrane region" description="Helical" evidence="8">
    <location>
        <begin position="123"/>
        <end position="144"/>
    </location>
</feature>
<keyword evidence="5 8" id="KW-1133">Transmembrane helix</keyword>
<evidence type="ECO:0000256" key="1">
    <source>
        <dbReference type="ARBA" id="ARBA00004141"/>
    </source>
</evidence>
<feature type="transmembrane region" description="Helical" evidence="8">
    <location>
        <begin position="64"/>
        <end position="83"/>
    </location>
</feature>
<evidence type="ECO:0000256" key="2">
    <source>
        <dbReference type="ARBA" id="ARBA00010992"/>
    </source>
</evidence>
<dbReference type="SUPFAM" id="SSF103473">
    <property type="entry name" value="MFS general substrate transporter"/>
    <property type="match status" value="1"/>
</dbReference>
<feature type="non-terminal residue" evidence="10">
    <location>
        <position position="1"/>
    </location>
</feature>
<dbReference type="EMBL" id="KZ989481">
    <property type="protein sequence ID" value="RKP26218.1"/>
    <property type="molecule type" value="Genomic_DNA"/>
</dbReference>
<feature type="transmembrane region" description="Helical" evidence="8">
    <location>
        <begin position="406"/>
        <end position="427"/>
    </location>
</feature>
<comment type="similarity">
    <text evidence="2 7">Belongs to the major facilitator superfamily. Sugar transporter (TC 2.A.1.1) family.</text>
</comment>
<dbReference type="Proteomes" id="UP000278143">
    <property type="component" value="Unassembled WGS sequence"/>
</dbReference>
<name>A0A4P9Z1K4_9FUNG</name>
<feature type="non-terminal residue" evidence="10">
    <location>
        <position position="442"/>
    </location>
</feature>
<keyword evidence="6 8" id="KW-0472">Membrane</keyword>
<organism evidence="10 11">
    <name type="scientific">Syncephalis pseudoplumigaleata</name>
    <dbReference type="NCBI Taxonomy" id="1712513"/>
    <lineage>
        <taxon>Eukaryota</taxon>
        <taxon>Fungi</taxon>
        <taxon>Fungi incertae sedis</taxon>
        <taxon>Zoopagomycota</taxon>
        <taxon>Zoopagomycotina</taxon>
        <taxon>Zoopagomycetes</taxon>
        <taxon>Zoopagales</taxon>
        <taxon>Piptocephalidaceae</taxon>
        <taxon>Syncephalis</taxon>
    </lineage>
</organism>
<evidence type="ECO:0000256" key="3">
    <source>
        <dbReference type="ARBA" id="ARBA00022448"/>
    </source>
</evidence>
<evidence type="ECO:0000256" key="4">
    <source>
        <dbReference type="ARBA" id="ARBA00022692"/>
    </source>
</evidence>
<protein>
    <submittedName>
        <fullName evidence="10">General substrate transporter</fullName>
    </submittedName>
</protein>
<dbReference type="InterPro" id="IPR020846">
    <property type="entry name" value="MFS_dom"/>
</dbReference>
<proteinExistence type="inferred from homology"/>
<dbReference type="InterPro" id="IPR003663">
    <property type="entry name" value="Sugar/inositol_transpt"/>
</dbReference>
<dbReference type="PROSITE" id="PS00217">
    <property type="entry name" value="SUGAR_TRANSPORT_2"/>
    <property type="match status" value="1"/>
</dbReference>
<dbReference type="GO" id="GO:0016020">
    <property type="term" value="C:membrane"/>
    <property type="evidence" value="ECO:0007669"/>
    <property type="project" value="UniProtKB-SubCell"/>
</dbReference>
<keyword evidence="4 8" id="KW-0812">Transmembrane</keyword>
<evidence type="ECO:0000256" key="5">
    <source>
        <dbReference type="ARBA" id="ARBA00022989"/>
    </source>
</evidence>
<evidence type="ECO:0000256" key="7">
    <source>
        <dbReference type="RuleBase" id="RU003346"/>
    </source>
</evidence>
<dbReference type="FunFam" id="1.20.1250.20:FF:000026">
    <property type="entry name" value="MFS quinate transporter QutD"/>
    <property type="match status" value="1"/>
</dbReference>
<evidence type="ECO:0000313" key="10">
    <source>
        <dbReference type="EMBL" id="RKP26218.1"/>
    </source>
</evidence>
<evidence type="ECO:0000259" key="9">
    <source>
        <dbReference type="PROSITE" id="PS50850"/>
    </source>
</evidence>
<feature type="transmembrane region" description="Helical" evidence="8">
    <location>
        <begin position="89"/>
        <end position="111"/>
    </location>
</feature>
<feature type="transmembrane region" description="Helical" evidence="8">
    <location>
        <begin position="274"/>
        <end position="299"/>
    </location>
</feature>
<dbReference type="GO" id="GO:0005351">
    <property type="term" value="F:carbohydrate:proton symporter activity"/>
    <property type="evidence" value="ECO:0007669"/>
    <property type="project" value="TreeGrafter"/>
</dbReference>
<feature type="transmembrane region" description="Helical" evidence="8">
    <location>
        <begin position="306"/>
        <end position="326"/>
    </location>
</feature>
<dbReference type="InterPro" id="IPR050360">
    <property type="entry name" value="MFS_Sugar_Transporters"/>
</dbReference>
<evidence type="ECO:0000313" key="11">
    <source>
        <dbReference type="Proteomes" id="UP000278143"/>
    </source>
</evidence>
<reference evidence="11" key="1">
    <citation type="journal article" date="2018" name="Nat. Microbiol.">
        <title>Leveraging single-cell genomics to expand the fungal tree of life.</title>
        <authorList>
            <person name="Ahrendt S.R."/>
            <person name="Quandt C.A."/>
            <person name="Ciobanu D."/>
            <person name="Clum A."/>
            <person name="Salamov A."/>
            <person name="Andreopoulos B."/>
            <person name="Cheng J.F."/>
            <person name="Woyke T."/>
            <person name="Pelin A."/>
            <person name="Henrissat B."/>
            <person name="Reynolds N.K."/>
            <person name="Benny G.L."/>
            <person name="Smith M.E."/>
            <person name="James T.Y."/>
            <person name="Grigoriev I.V."/>
        </authorList>
    </citation>
    <scope>NUCLEOTIDE SEQUENCE [LARGE SCALE GENOMIC DNA]</scope>
    <source>
        <strain evidence="11">Benny S71-1</strain>
    </source>
</reference>
<dbReference type="PRINTS" id="PR00171">
    <property type="entry name" value="SUGRTRNSPORT"/>
</dbReference>
<feature type="transmembrane region" description="Helical" evidence="8">
    <location>
        <begin position="156"/>
        <end position="177"/>
    </location>
</feature>
<feature type="transmembrane region" description="Helical" evidence="8">
    <location>
        <begin position="338"/>
        <end position="358"/>
    </location>
</feature>
<dbReference type="InterPro" id="IPR005829">
    <property type="entry name" value="Sugar_transporter_CS"/>
</dbReference>
<feature type="transmembrane region" description="Helical" evidence="8">
    <location>
        <begin position="33"/>
        <end position="57"/>
    </location>
</feature>
<dbReference type="Gene3D" id="1.20.1250.20">
    <property type="entry name" value="MFS general substrate transporter like domains"/>
    <property type="match status" value="1"/>
</dbReference>
<dbReference type="Pfam" id="PF00083">
    <property type="entry name" value="Sugar_tr"/>
    <property type="match status" value="1"/>
</dbReference>
<feature type="transmembrane region" description="Helical" evidence="8">
    <location>
        <begin position="378"/>
        <end position="400"/>
    </location>
</feature>
<dbReference type="PROSITE" id="PS00216">
    <property type="entry name" value="SUGAR_TRANSPORT_1"/>
    <property type="match status" value="2"/>
</dbReference>
<keyword evidence="11" id="KW-1185">Reference proteome</keyword>